<comment type="caution">
    <text evidence="4">The sequence shown here is derived from an EMBL/GenBank/DDBJ whole genome shotgun (WGS) entry which is preliminary data.</text>
</comment>
<dbReference type="SUPFAM" id="SSF48452">
    <property type="entry name" value="TPR-like"/>
    <property type="match status" value="1"/>
</dbReference>
<feature type="compositionally biased region" description="Acidic residues" evidence="3">
    <location>
        <begin position="1"/>
        <end position="14"/>
    </location>
</feature>
<evidence type="ECO:0000256" key="3">
    <source>
        <dbReference type="SAM" id="MobiDB-lite"/>
    </source>
</evidence>
<name>A0AAE0FWP9_9CHLO</name>
<feature type="region of interest" description="Disordered" evidence="3">
    <location>
        <begin position="1"/>
        <end position="59"/>
    </location>
</feature>
<dbReference type="PANTHER" id="PTHR46014">
    <property type="entry name" value="TETRATRICOPEPTIDE REPEAT PROTEIN 1"/>
    <property type="match status" value="1"/>
</dbReference>
<feature type="coiled-coil region" evidence="2">
    <location>
        <begin position="143"/>
        <end position="177"/>
    </location>
</feature>
<dbReference type="Proteomes" id="UP001190700">
    <property type="component" value="Unassembled WGS sequence"/>
</dbReference>
<dbReference type="Gene3D" id="1.25.40.10">
    <property type="entry name" value="Tetratricopeptide repeat domain"/>
    <property type="match status" value="1"/>
</dbReference>
<gene>
    <name evidence="4" type="ORF">CYMTET_24026</name>
</gene>
<dbReference type="AlphaFoldDB" id="A0AAE0FWP9"/>
<evidence type="ECO:0000313" key="4">
    <source>
        <dbReference type="EMBL" id="KAK3267412.1"/>
    </source>
</evidence>
<dbReference type="InterPro" id="IPR019734">
    <property type="entry name" value="TPR_rpt"/>
</dbReference>
<dbReference type="EMBL" id="LGRX02012422">
    <property type="protein sequence ID" value="KAK3267412.1"/>
    <property type="molecule type" value="Genomic_DNA"/>
</dbReference>
<feature type="repeat" description="TPR" evidence="1">
    <location>
        <begin position="72"/>
        <end position="105"/>
    </location>
</feature>
<keyword evidence="1" id="KW-0802">TPR repeat</keyword>
<dbReference type="SMART" id="SM00028">
    <property type="entry name" value="TPR"/>
    <property type="match status" value="3"/>
</dbReference>
<keyword evidence="2" id="KW-0175">Coiled coil</keyword>
<evidence type="ECO:0000313" key="5">
    <source>
        <dbReference type="Proteomes" id="UP001190700"/>
    </source>
</evidence>
<evidence type="ECO:0000256" key="2">
    <source>
        <dbReference type="SAM" id="Coils"/>
    </source>
</evidence>
<dbReference type="InterPro" id="IPR011990">
    <property type="entry name" value="TPR-like_helical_dom_sf"/>
</dbReference>
<protein>
    <recommendedName>
        <fullName evidence="6">Tetratricopeptide repeat protein 1</fullName>
    </recommendedName>
</protein>
<dbReference type="PANTHER" id="PTHR46014:SF1">
    <property type="entry name" value="TETRATRICOPEPTIDE REPEAT PROTEIN 1"/>
    <property type="match status" value="1"/>
</dbReference>
<dbReference type="InterPro" id="IPR052769">
    <property type="entry name" value="TPR_domain_protein"/>
</dbReference>
<evidence type="ECO:0000256" key="1">
    <source>
        <dbReference type="PROSITE-ProRule" id="PRU00339"/>
    </source>
</evidence>
<evidence type="ECO:0008006" key="6">
    <source>
        <dbReference type="Google" id="ProtNLM"/>
    </source>
</evidence>
<feature type="compositionally biased region" description="Polar residues" evidence="3">
    <location>
        <begin position="34"/>
        <end position="45"/>
    </location>
</feature>
<proteinExistence type="predicted"/>
<sequence length="241" mass="27039">MVQIEAEDNEEEEKFYDLPPEEGVSPPDNEDASTQDSCKTTTADPTQPPGENDLLAETTIPERTVEERISEAEALKAEGNAYFGTGELESAVEKYTCALAAAPEDASQRSVYYANRAACYLQQEQYQDVVTDCTASLKINETYVKALKRRAQAHEHLDELERALEDYRKIAEQQAGDKEVQQNIRRLEPIVTERTEKMKEEMMGKLKDLGNSVLGHFGLSVDNFKATKDPNTGSYSINFQQ</sequence>
<accession>A0AAE0FWP9</accession>
<keyword evidence="5" id="KW-1185">Reference proteome</keyword>
<dbReference type="PROSITE" id="PS50005">
    <property type="entry name" value="TPR"/>
    <property type="match status" value="1"/>
</dbReference>
<organism evidence="4 5">
    <name type="scientific">Cymbomonas tetramitiformis</name>
    <dbReference type="NCBI Taxonomy" id="36881"/>
    <lineage>
        <taxon>Eukaryota</taxon>
        <taxon>Viridiplantae</taxon>
        <taxon>Chlorophyta</taxon>
        <taxon>Pyramimonadophyceae</taxon>
        <taxon>Pyramimonadales</taxon>
        <taxon>Pyramimonadaceae</taxon>
        <taxon>Cymbomonas</taxon>
    </lineage>
</organism>
<reference evidence="4 5" key="1">
    <citation type="journal article" date="2015" name="Genome Biol. Evol.">
        <title>Comparative Genomics of a Bacterivorous Green Alga Reveals Evolutionary Causalities and Consequences of Phago-Mixotrophic Mode of Nutrition.</title>
        <authorList>
            <person name="Burns J.A."/>
            <person name="Paasch A."/>
            <person name="Narechania A."/>
            <person name="Kim E."/>
        </authorList>
    </citation>
    <scope>NUCLEOTIDE SEQUENCE [LARGE SCALE GENOMIC DNA]</scope>
    <source>
        <strain evidence="4 5">PLY_AMNH</strain>
    </source>
</reference>